<organism evidence="1 2">
    <name type="scientific">Stylosanthes scabra</name>
    <dbReference type="NCBI Taxonomy" id="79078"/>
    <lineage>
        <taxon>Eukaryota</taxon>
        <taxon>Viridiplantae</taxon>
        <taxon>Streptophyta</taxon>
        <taxon>Embryophyta</taxon>
        <taxon>Tracheophyta</taxon>
        <taxon>Spermatophyta</taxon>
        <taxon>Magnoliopsida</taxon>
        <taxon>eudicotyledons</taxon>
        <taxon>Gunneridae</taxon>
        <taxon>Pentapetalae</taxon>
        <taxon>rosids</taxon>
        <taxon>fabids</taxon>
        <taxon>Fabales</taxon>
        <taxon>Fabaceae</taxon>
        <taxon>Papilionoideae</taxon>
        <taxon>50 kb inversion clade</taxon>
        <taxon>dalbergioids sensu lato</taxon>
        <taxon>Dalbergieae</taxon>
        <taxon>Pterocarpus clade</taxon>
        <taxon>Stylosanthes</taxon>
    </lineage>
</organism>
<keyword evidence="2" id="KW-1185">Reference proteome</keyword>
<dbReference type="EMBL" id="JASCZI010211510">
    <property type="protein sequence ID" value="MED6193466.1"/>
    <property type="molecule type" value="Genomic_DNA"/>
</dbReference>
<dbReference type="Proteomes" id="UP001341840">
    <property type="component" value="Unassembled WGS sequence"/>
</dbReference>
<comment type="caution">
    <text evidence="1">The sequence shown here is derived from an EMBL/GenBank/DDBJ whole genome shotgun (WGS) entry which is preliminary data.</text>
</comment>
<gene>
    <name evidence="1" type="ORF">PIB30_019762</name>
</gene>
<protein>
    <submittedName>
        <fullName evidence="1">Uncharacterized protein</fullName>
    </submittedName>
</protein>
<name>A0ABU6X7X7_9FABA</name>
<sequence>MDDTVLETKTEKPCLLDNKEGGVLFFYGINLISREVPMVAKLLSRRCSNGGCAKTKLLSQHVRRRSVATLCQRRGEEQCIAPSTGTERCTCAGDKGRRVGLERHSSHLLVTGEAERD</sequence>
<reference evidence="1 2" key="1">
    <citation type="journal article" date="2023" name="Plants (Basel)">
        <title>Bridging the Gap: Combining Genomics and Transcriptomics Approaches to Understand Stylosanthes scabra, an Orphan Legume from the Brazilian Caatinga.</title>
        <authorList>
            <person name="Ferreira-Neto J.R.C."/>
            <person name="da Silva M.D."/>
            <person name="Binneck E."/>
            <person name="de Melo N.F."/>
            <person name="da Silva R.H."/>
            <person name="de Melo A.L.T.M."/>
            <person name="Pandolfi V."/>
            <person name="Bustamante F.O."/>
            <person name="Brasileiro-Vidal A.C."/>
            <person name="Benko-Iseppon A.M."/>
        </authorList>
    </citation>
    <scope>NUCLEOTIDE SEQUENCE [LARGE SCALE GENOMIC DNA]</scope>
    <source>
        <tissue evidence="1">Leaves</tissue>
    </source>
</reference>
<proteinExistence type="predicted"/>
<evidence type="ECO:0000313" key="2">
    <source>
        <dbReference type="Proteomes" id="UP001341840"/>
    </source>
</evidence>
<accession>A0ABU6X7X7</accession>
<evidence type="ECO:0000313" key="1">
    <source>
        <dbReference type="EMBL" id="MED6193466.1"/>
    </source>
</evidence>